<dbReference type="AlphaFoldDB" id="A0A7Z9A4L6"/>
<proteinExistence type="predicted"/>
<gene>
    <name evidence="1" type="ORF">NCTC10207_02100</name>
</gene>
<dbReference type="Proteomes" id="UP000282386">
    <property type="component" value="Chromosome"/>
</dbReference>
<sequence length="207" mass="22930">MTVSTGGADWRDGATAEQVVAVEHLYRKHRSLPYISPKRDLAAWLEEVELSSSKAVPKWALEPVADIELYGGYLFEVTAGDIILLWHISFDTFTTQSWFPKYFEHTYGIDAAFDLRMLVEAGLVEIESAANSLDLVTVPALRKALKDAGVNGLSSAKKADLMRLAREHLSPAQLEDVVPVRSYKLTTAGRALLDAHPEVVAKHQKKN</sequence>
<organism evidence="1 2">
    <name type="scientific">Rothia aeria</name>
    <dbReference type="NCBI Taxonomy" id="172042"/>
    <lineage>
        <taxon>Bacteria</taxon>
        <taxon>Bacillati</taxon>
        <taxon>Actinomycetota</taxon>
        <taxon>Actinomycetes</taxon>
        <taxon>Micrococcales</taxon>
        <taxon>Micrococcaceae</taxon>
        <taxon>Rothia</taxon>
    </lineage>
</organism>
<name>A0A7Z9A4L6_9MICC</name>
<evidence type="ECO:0000313" key="2">
    <source>
        <dbReference type="Proteomes" id="UP000282386"/>
    </source>
</evidence>
<evidence type="ECO:0008006" key="3">
    <source>
        <dbReference type="Google" id="ProtNLM"/>
    </source>
</evidence>
<accession>A0A7Z9A4L6</accession>
<dbReference type="RefSeq" id="WP_126500602.1">
    <property type="nucleotide sequence ID" value="NZ_LR134479.1"/>
</dbReference>
<dbReference type="EMBL" id="LR134479">
    <property type="protein sequence ID" value="VEI24476.1"/>
    <property type="molecule type" value="Genomic_DNA"/>
</dbReference>
<reference evidence="1 2" key="1">
    <citation type="submission" date="2018-12" db="EMBL/GenBank/DDBJ databases">
        <authorList>
            <consortium name="Pathogen Informatics"/>
        </authorList>
    </citation>
    <scope>NUCLEOTIDE SEQUENCE [LARGE SCALE GENOMIC DNA]</scope>
    <source>
        <strain evidence="1 2">NCTC10207</strain>
    </source>
</reference>
<protein>
    <recommendedName>
        <fullName evidence="3">SAP domain-containing protein</fullName>
    </recommendedName>
</protein>
<evidence type="ECO:0000313" key="1">
    <source>
        <dbReference type="EMBL" id="VEI24476.1"/>
    </source>
</evidence>